<evidence type="ECO:0000256" key="4">
    <source>
        <dbReference type="ARBA" id="ARBA00022692"/>
    </source>
</evidence>
<keyword evidence="9" id="KW-1185">Reference proteome</keyword>
<keyword evidence="4 7" id="KW-0812">Transmembrane</keyword>
<evidence type="ECO:0000313" key="8">
    <source>
        <dbReference type="EMBL" id="MFC6661672.1"/>
    </source>
</evidence>
<name>A0ABW1ZQB1_9DEIO</name>
<reference evidence="9" key="1">
    <citation type="journal article" date="2019" name="Int. J. Syst. Evol. Microbiol.">
        <title>The Global Catalogue of Microorganisms (GCM) 10K type strain sequencing project: providing services to taxonomists for standard genome sequencing and annotation.</title>
        <authorList>
            <consortium name="The Broad Institute Genomics Platform"/>
            <consortium name="The Broad Institute Genome Sequencing Center for Infectious Disease"/>
            <person name="Wu L."/>
            <person name="Ma J."/>
        </authorList>
    </citation>
    <scope>NUCLEOTIDE SEQUENCE [LARGE SCALE GENOMIC DNA]</scope>
    <source>
        <strain evidence="9">CCUG 63830</strain>
    </source>
</reference>
<dbReference type="RefSeq" id="WP_224608978.1">
    <property type="nucleotide sequence ID" value="NZ_JAIQXV010000010.1"/>
</dbReference>
<feature type="transmembrane region" description="Helical" evidence="7">
    <location>
        <begin position="325"/>
        <end position="344"/>
    </location>
</feature>
<evidence type="ECO:0000256" key="1">
    <source>
        <dbReference type="ARBA" id="ARBA00004651"/>
    </source>
</evidence>
<feature type="transmembrane region" description="Helical" evidence="7">
    <location>
        <begin position="40"/>
        <end position="57"/>
    </location>
</feature>
<dbReference type="InterPro" id="IPR050833">
    <property type="entry name" value="Poly_Biosynth_Transport"/>
</dbReference>
<feature type="transmembrane region" description="Helical" evidence="7">
    <location>
        <begin position="245"/>
        <end position="265"/>
    </location>
</feature>
<accession>A0ABW1ZQB1</accession>
<dbReference type="Proteomes" id="UP001596317">
    <property type="component" value="Unassembled WGS sequence"/>
</dbReference>
<protein>
    <submittedName>
        <fullName evidence="8">Lipopolysaccharide biosynthesis protein</fullName>
    </submittedName>
</protein>
<evidence type="ECO:0000256" key="2">
    <source>
        <dbReference type="ARBA" id="ARBA00007430"/>
    </source>
</evidence>
<organism evidence="8 9">
    <name type="scientific">Deinococcus multiflagellatus</name>
    <dbReference type="NCBI Taxonomy" id="1656887"/>
    <lineage>
        <taxon>Bacteria</taxon>
        <taxon>Thermotogati</taxon>
        <taxon>Deinococcota</taxon>
        <taxon>Deinococci</taxon>
        <taxon>Deinococcales</taxon>
        <taxon>Deinococcaceae</taxon>
        <taxon>Deinococcus</taxon>
    </lineage>
</organism>
<feature type="transmembrane region" description="Helical" evidence="7">
    <location>
        <begin position="285"/>
        <end position="305"/>
    </location>
</feature>
<dbReference type="PANTHER" id="PTHR30250">
    <property type="entry name" value="PST FAMILY PREDICTED COLANIC ACID TRANSPORTER"/>
    <property type="match status" value="1"/>
</dbReference>
<evidence type="ECO:0000256" key="7">
    <source>
        <dbReference type="SAM" id="Phobius"/>
    </source>
</evidence>
<keyword evidence="3" id="KW-1003">Cell membrane</keyword>
<feature type="transmembrane region" description="Helical" evidence="7">
    <location>
        <begin position="212"/>
        <end position="233"/>
    </location>
</feature>
<feature type="transmembrane region" description="Helical" evidence="7">
    <location>
        <begin position="385"/>
        <end position="409"/>
    </location>
</feature>
<keyword evidence="6 7" id="KW-0472">Membrane</keyword>
<proteinExistence type="inferred from homology"/>
<dbReference type="PANTHER" id="PTHR30250:SF10">
    <property type="entry name" value="LIPOPOLYSACCHARIDE BIOSYNTHESIS PROTEIN WZXC"/>
    <property type="match status" value="1"/>
</dbReference>
<comment type="similarity">
    <text evidence="2">Belongs to the polysaccharide synthase family.</text>
</comment>
<evidence type="ECO:0000313" key="9">
    <source>
        <dbReference type="Proteomes" id="UP001596317"/>
    </source>
</evidence>
<feature type="transmembrane region" description="Helical" evidence="7">
    <location>
        <begin position="78"/>
        <end position="99"/>
    </location>
</feature>
<comment type="caution">
    <text evidence="8">The sequence shown here is derived from an EMBL/GenBank/DDBJ whole genome shotgun (WGS) entry which is preliminary data.</text>
</comment>
<keyword evidence="5 7" id="KW-1133">Transmembrane helix</keyword>
<evidence type="ECO:0000256" key="3">
    <source>
        <dbReference type="ARBA" id="ARBA00022475"/>
    </source>
</evidence>
<dbReference type="EMBL" id="JBHSWB010000001">
    <property type="protein sequence ID" value="MFC6661672.1"/>
    <property type="molecule type" value="Genomic_DNA"/>
</dbReference>
<evidence type="ECO:0000256" key="5">
    <source>
        <dbReference type="ARBA" id="ARBA00022989"/>
    </source>
</evidence>
<feature type="transmembrane region" description="Helical" evidence="7">
    <location>
        <begin position="105"/>
        <end position="129"/>
    </location>
</feature>
<feature type="transmembrane region" description="Helical" evidence="7">
    <location>
        <begin position="356"/>
        <end position="373"/>
    </location>
</feature>
<evidence type="ECO:0000256" key="6">
    <source>
        <dbReference type="ARBA" id="ARBA00023136"/>
    </source>
</evidence>
<sequence length="416" mass="44343">MNSFFRKVLLLVGGAAGGQLIALALTPVLARLYSPEDFQRVGLLISFGAPAIVVATLKYEAAIIGARTDDEARDLLSLSIVLSLLSAPLLSLIAAGIVVKNVLGYGALGTLGSVAVGMLSASSGVFFALRAYLIRQEQYGQAAQISLLQGVAASAVRLAGGVLHLGFAGLAAGEVVNRTAGVLRGWRTAQPRWLPWHEALRVARAHRQFPRVILPSALIDAVAVALPLPLLTVLTTVGTAGSFSLLQRTLFAVVAVVTAAMADVFQSRYAQLWRAEQGPQAGQYLYRTLGALGLQAGALGVLLYLCAPLALRLFGEQWPQLPAMIRWLIPWLCALYVVGPVSRVVFVHTERASVKLIYDVSVVAFLVCFYALVRSGTVHLADPLLVVAIFSVINAVMYAVYLGVLLSLVHSQQRKV</sequence>
<comment type="subcellular location">
    <subcellularLocation>
        <location evidence="1">Cell membrane</location>
        <topology evidence="1">Multi-pass membrane protein</topology>
    </subcellularLocation>
</comment>
<gene>
    <name evidence="8" type="ORF">ACFP90_16050</name>
</gene>